<evidence type="ECO:0000313" key="2">
    <source>
        <dbReference type="Proteomes" id="UP000046395"/>
    </source>
</evidence>
<feature type="compositionally biased region" description="Basic and acidic residues" evidence="1">
    <location>
        <begin position="278"/>
        <end position="290"/>
    </location>
</feature>
<accession>A0A5S6Q9R8</accession>
<dbReference type="AlphaFoldDB" id="A0A5S6Q9R8"/>
<dbReference type="WBParaSite" id="TMUE_1000003938.3">
    <property type="protein sequence ID" value="TMUE_1000003938.3"/>
    <property type="gene ID" value="WBGene00286783"/>
</dbReference>
<evidence type="ECO:0000313" key="3">
    <source>
        <dbReference type="WBParaSite" id="TMUE_1000003938.1"/>
    </source>
</evidence>
<evidence type="ECO:0000256" key="1">
    <source>
        <dbReference type="SAM" id="MobiDB-lite"/>
    </source>
</evidence>
<dbReference type="WBParaSite" id="TMUE_1000003938.2">
    <property type="protein sequence ID" value="TMUE_1000003938.2"/>
    <property type="gene ID" value="WBGene00286783"/>
</dbReference>
<feature type="region of interest" description="Disordered" evidence="1">
    <location>
        <begin position="239"/>
        <end position="322"/>
    </location>
</feature>
<reference evidence="2" key="1">
    <citation type="submission" date="2013-11" db="EMBL/GenBank/DDBJ databases">
        <authorList>
            <person name="Aslett M."/>
        </authorList>
    </citation>
    <scope>NUCLEOTIDE SEQUENCE [LARGE SCALE GENOMIC DNA]</scope>
    <source>
        <strain evidence="2">Edinburgh</strain>
    </source>
</reference>
<name>A0A5S6Q9R8_TRIMR</name>
<dbReference type="Proteomes" id="UP000046395">
    <property type="component" value="Unassembled WGS sequence"/>
</dbReference>
<protein>
    <submittedName>
        <fullName evidence="3 4">Uncharacterized protein</fullName>
    </submittedName>
</protein>
<feature type="compositionally biased region" description="Polar residues" evidence="1">
    <location>
        <begin position="259"/>
        <end position="274"/>
    </location>
</feature>
<organism evidence="2 3">
    <name type="scientific">Trichuris muris</name>
    <name type="common">Mouse whipworm</name>
    <dbReference type="NCBI Taxonomy" id="70415"/>
    <lineage>
        <taxon>Eukaryota</taxon>
        <taxon>Metazoa</taxon>
        <taxon>Ecdysozoa</taxon>
        <taxon>Nematoda</taxon>
        <taxon>Enoplea</taxon>
        <taxon>Dorylaimia</taxon>
        <taxon>Trichinellida</taxon>
        <taxon>Trichuridae</taxon>
        <taxon>Trichuris</taxon>
    </lineage>
</organism>
<keyword evidence="2" id="KW-1185">Reference proteome</keyword>
<sequence length="322" mass="34701">MGAKICCMVTSREDDRSISQGTADPLLPEGRCAHLEAFHDSVKRRSVGVDAQSFSEDFCPVCSVCGQSQKLVIDHLGGKERESNSSEPSTDALPCQGASEPAMVEERHSLVVPTQSIQTALTGQQTASMSSTRVQPAYAPDDAILHLPRDTAPTVGHGSAVNWARFDSRRYRLAIPYRFAGEYRSQIVPPPNRTVFDAPDCMCDFSVVDHTAVPKNSSLCFLTKSACQKKLSGVKKYANRSCNGHTSTGESATKAAKVSSCSPDSPVLLSQSGLGHSMRADSRTSHDHNNTVKTSSSQSSTQRLLKRWPLNLGGKSDASAKR</sequence>
<evidence type="ECO:0000313" key="4">
    <source>
        <dbReference type="WBParaSite" id="TMUE_1000003938.2"/>
    </source>
</evidence>
<reference evidence="2" key="2">
    <citation type="submission" date="2014-03" db="EMBL/GenBank/DDBJ databases">
        <title>The whipworm genome and dual-species transcriptomics of an intimate host-pathogen interaction.</title>
        <authorList>
            <person name="Foth B.J."/>
            <person name="Tsai I.J."/>
            <person name="Reid A.J."/>
            <person name="Bancroft A.J."/>
            <person name="Nichol S."/>
            <person name="Tracey A."/>
            <person name="Holroyd N."/>
            <person name="Cotton J.A."/>
            <person name="Stanley E.J."/>
            <person name="Zarowiecki M."/>
            <person name="Liu J.Z."/>
            <person name="Huckvale T."/>
            <person name="Cooper P.J."/>
            <person name="Grencis R.K."/>
            <person name="Berriman M."/>
        </authorList>
    </citation>
    <scope>NUCLEOTIDE SEQUENCE [LARGE SCALE GENOMIC DNA]</scope>
    <source>
        <strain evidence="2">Edinburgh</strain>
    </source>
</reference>
<feature type="compositionally biased region" description="Polar residues" evidence="1">
    <location>
        <begin position="240"/>
        <end position="251"/>
    </location>
</feature>
<proteinExistence type="predicted"/>
<reference evidence="3" key="3">
    <citation type="submission" date="2019-12" db="UniProtKB">
        <authorList>
            <consortium name="WormBaseParasite"/>
        </authorList>
    </citation>
    <scope>IDENTIFICATION</scope>
</reference>
<dbReference type="WBParaSite" id="TMUE_1000003938.1">
    <property type="protein sequence ID" value="TMUE_1000003938.1"/>
    <property type="gene ID" value="WBGene00286783"/>
</dbReference>
<feature type="region of interest" description="Disordered" evidence="1">
    <location>
        <begin position="78"/>
        <end position="100"/>
    </location>
</feature>
<feature type="compositionally biased region" description="Low complexity" evidence="1">
    <location>
        <begin position="293"/>
        <end position="303"/>
    </location>
</feature>